<protein>
    <submittedName>
        <fullName evidence="1">Uncharacterized protein</fullName>
    </submittedName>
</protein>
<dbReference type="Proteomes" id="UP001164929">
    <property type="component" value="Chromosome 13"/>
</dbReference>
<keyword evidence="2" id="KW-1185">Reference proteome</keyword>
<dbReference type="EMBL" id="JAQIZT010000013">
    <property type="protein sequence ID" value="KAJ6975550.1"/>
    <property type="molecule type" value="Genomic_DNA"/>
</dbReference>
<sequence length="103" mass="11577">MTKLYLLCGHNLISAPASTIHPGFVPEYVTCVKRKSENSCSLCCKIWWIFTQLGKGAMECAGCKSHLKYCRTNDFFLSRERVKIKRMEISSSVGNVLIAKDLA</sequence>
<reference evidence="1" key="1">
    <citation type="journal article" date="2023" name="Mol. Ecol. Resour.">
        <title>Chromosome-level genome assembly of a triploid poplar Populus alba 'Berolinensis'.</title>
        <authorList>
            <person name="Chen S."/>
            <person name="Yu Y."/>
            <person name="Wang X."/>
            <person name="Wang S."/>
            <person name="Zhang T."/>
            <person name="Zhou Y."/>
            <person name="He R."/>
            <person name="Meng N."/>
            <person name="Wang Y."/>
            <person name="Liu W."/>
            <person name="Liu Z."/>
            <person name="Liu J."/>
            <person name="Guo Q."/>
            <person name="Huang H."/>
            <person name="Sederoff R.R."/>
            <person name="Wang G."/>
            <person name="Qu G."/>
            <person name="Chen S."/>
        </authorList>
    </citation>
    <scope>NUCLEOTIDE SEQUENCE</scope>
    <source>
        <strain evidence="1">SC-2020</strain>
    </source>
</reference>
<comment type="caution">
    <text evidence="1">The sequence shown here is derived from an EMBL/GenBank/DDBJ whole genome shotgun (WGS) entry which is preliminary data.</text>
</comment>
<gene>
    <name evidence="1" type="ORF">NC653_031404</name>
</gene>
<organism evidence="1 2">
    <name type="scientific">Populus alba x Populus x berolinensis</name>
    <dbReference type="NCBI Taxonomy" id="444605"/>
    <lineage>
        <taxon>Eukaryota</taxon>
        <taxon>Viridiplantae</taxon>
        <taxon>Streptophyta</taxon>
        <taxon>Embryophyta</taxon>
        <taxon>Tracheophyta</taxon>
        <taxon>Spermatophyta</taxon>
        <taxon>Magnoliopsida</taxon>
        <taxon>eudicotyledons</taxon>
        <taxon>Gunneridae</taxon>
        <taxon>Pentapetalae</taxon>
        <taxon>rosids</taxon>
        <taxon>fabids</taxon>
        <taxon>Malpighiales</taxon>
        <taxon>Salicaceae</taxon>
        <taxon>Saliceae</taxon>
        <taxon>Populus</taxon>
    </lineage>
</organism>
<evidence type="ECO:0000313" key="1">
    <source>
        <dbReference type="EMBL" id="KAJ6975550.1"/>
    </source>
</evidence>
<evidence type="ECO:0000313" key="2">
    <source>
        <dbReference type="Proteomes" id="UP001164929"/>
    </source>
</evidence>
<name>A0AAD6LYP5_9ROSI</name>
<proteinExistence type="predicted"/>
<dbReference type="AlphaFoldDB" id="A0AAD6LYP5"/>
<accession>A0AAD6LYP5</accession>